<dbReference type="Pfam" id="PF00082">
    <property type="entry name" value="Peptidase_S8"/>
    <property type="match status" value="1"/>
</dbReference>
<dbReference type="InterPro" id="IPR036852">
    <property type="entry name" value="Peptidase_S8/S53_dom_sf"/>
</dbReference>
<dbReference type="InterPro" id="IPR051048">
    <property type="entry name" value="Peptidase_S8/S53_subtilisin"/>
</dbReference>
<dbReference type="PANTHER" id="PTHR43399">
    <property type="entry name" value="SUBTILISIN-RELATED"/>
    <property type="match status" value="1"/>
</dbReference>
<protein>
    <submittedName>
        <fullName evidence="3">Peptidase S8/S53 domain-containing protein</fullName>
    </submittedName>
</protein>
<dbReference type="AlphaFoldDB" id="A0A6A6GF15"/>
<dbReference type="OrthoDB" id="10256524at2759"/>
<keyword evidence="4" id="KW-1185">Reference proteome</keyword>
<sequence>MSITPRIRENATMIEINGNPFNTTDEPAASAKGTRYILVRTTEDSKDNIADLVALGVKPGWMACWKMRVCITQSDDLTALRQLPFVDFADIYRPSFKIRSTLRDLLQDAGVDLPSREREDKCIGSPAHDLDTDQKKHPAVSTTRSSEKINVSVFMHHESIPSTDEVIAQLVSEQKIDPEDVESHGFVFETHIAYKDIAAVAMIESAKSGFAFDQVRLLINFPVAAAGGNSLVLPHEYDGSGQIIHIADIGFDKGSTSDVHDAFAPVGGEGRIVALLRPKGASSAKVNDTDGHGTHVAGCALANGYTKLMCEPNLPGAEGPVRGTAPAAKLVMTQIQRRNGKLCMREPADLFDEPYSLHGTRISNCSWEVSLRNSNLKHNHQAYDEWSEQYDDYLELKDNLLVVFAAGNDGKNSKLQSQIGGLQACKNVLTVGSTMNNRRVDRNDEFNARSGLDADIHAVAAGSSRGPTKEGRIKPDICAPGHPVLSALSRDIDDPQLPDKANISRDPELCTVDMYRGTNMVDNKEKINLQGFGRINMSGTLAILQAEQEKDPHKKHGGFVDAPDPSKSIGSLASGQVHSTVVKIAAGRIPKQLKVTLTWLDVGNVILRNRLGLAVLIGKNRRHGNQGSADYVTRPDDYDTINNTQQIVWPEVQDGEAIIQVACTDLDPGTQHIGYAMAWTLE</sequence>
<accession>A0A6A6GF15</accession>
<dbReference type="SUPFAM" id="SSF49785">
    <property type="entry name" value="Galactose-binding domain-like"/>
    <property type="match status" value="1"/>
</dbReference>
<dbReference type="EMBL" id="ML992505">
    <property type="protein sequence ID" value="KAF2224000.1"/>
    <property type="molecule type" value="Genomic_DNA"/>
</dbReference>
<gene>
    <name evidence="3" type="ORF">BDZ85DRAFT_280619</name>
</gene>
<organism evidence="3 4">
    <name type="scientific">Elsinoe ampelina</name>
    <dbReference type="NCBI Taxonomy" id="302913"/>
    <lineage>
        <taxon>Eukaryota</taxon>
        <taxon>Fungi</taxon>
        <taxon>Dikarya</taxon>
        <taxon>Ascomycota</taxon>
        <taxon>Pezizomycotina</taxon>
        <taxon>Dothideomycetes</taxon>
        <taxon>Dothideomycetidae</taxon>
        <taxon>Myriangiales</taxon>
        <taxon>Elsinoaceae</taxon>
        <taxon>Elsinoe</taxon>
    </lineage>
</organism>
<evidence type="ECO:0000313" key="4">
    <source>
        <dbReference type="Proteomes" id="UP000799538"/>
    </source>
</evidence>
<feature type="compositionally biased region" description="Basic and acidic residues" evidence="1">
    <location>
        <begin position="117"/>
        <end position="136"/>
    </location>
</feature>
<feature type="region of interest" description="Disordered" evidence="1">
    <location>
        <begin position="117"/>
        <end position="142"/>
    </location>
</feature>
<dbReference type="InterPro" id="IPR008979">
    <property type="entry name" value="Galactose-bd-like_sf"/>
</dbReference>
<dbReference type="PANTHER" id="PTHR43399:SF5">
    <property type="entry name" value="PEPTIDASE S8 FAMILY WITH PROTEASE-ASSOCIATED DOMAIN"/>
    <property type="match status" value="1"/>
</dbReference>
<dbReference type="Proteomes" id="UP000799538">
    <property type="component" value="Unassembled WGS sequence"/>
</dbReference>
<dbReference type="InterPro" id="IPR034058">
    <property type="entry name" value="TagA/B/C/D_pept_dom"/>
</dbReference>
<dbReference type="GO" id="GO:0006508">
    <property type="term" value="P:proteolysis"/>
    <property type="evidence" value="ECO:0007669"/>
    <property type="project" value="InterPro"/>
</dbReference>
<name>A0A6A6GF15_9PEZI</name>
<evidence type="ECO:0000256" key="1">
    <source>
        <dbReference type="SAM" id="MobiDB-lite"/>
    </source>
</evidence>
<dbReference type="SUPFAM" id="SSF52743">
    <property type="entry name" value="Subtilisin-like"/>
    <property type="match status" value="1"/>
</dbReference>
<dbReference type="Gene3D" id="2.60.120.380">
    <property type="match status" value="1"/>
</dbReference>
<reference evidence="4" key="1">
    <citation type="journal article" date="2020" name="Stud. Mycol.">
        <title>101 Dothideomycetes genomes: A test case for predicting lifestyles and emergence of pathogens.</title>
        <authorList>
            <person name="Haridas S."/>
            <person name="Albert R."/>
            <person name="Binder M."/>
            <person name="Bloem J."/>
            <person name="LaButti K."/>
            <person name="Salamov A."/>
            <person name="Andreopoulos B."/>
            <person name="Baker S."/>
            <person name="Barry K."/>
            <person name="Bills G."/>
            <person name="Bluhm B."/>
            <person name="Cannon C."/>
            <person name="Castanera R."/>
            <person name="Culley D."/>
            <person name="Daum C."/>
            <person name="Ezra D."/>
            <person name="Gonzalez J."/>
            <person name="Henrissat B."/>
            <person name="Kuo A."/>
            <person name="Liang C."/>
            <person name="Lipzen A."/>
            <person name="Lutzoni F."/>
            <person name="Magnuson J."/>
            <person name="Mondo S."/>
            <person name="Nolan M."/>
            <person name="Ohm R."/>
            <person name="Pangilinan J."/>
            <person name="Park H.-J."/>
            <person name="Ramirez L."/>
            <person name="Alfaro M."/>
            <person name="Sun H."/>
            <person name="Tritt A."/>
            <person name="Yoshinaga Y."/>
            <person name="Zwiers L.-H."/>
            <person name="Turgeon B."/>
            <person name="Goodwin S."/>
            <person name="Spatafora J."/>
            <person name="Crous P."/>
            <person name="Grigoriev I."/>
        </authorList>
    </citation>
    <scope>NUCLEOTIDE SEQUENCE [LARGE SCALE GENOMIC DNA]</scope>
    <source>
        <strain evidence="4">CECT 20119</strain>
    </source>
</reference>
<dbReference type="GO" id="GO:0004252">
    <property type="term" value="F:serine-type endopeptidase activity"/>
    <property type="evidence" value="ECO:0007669"/>
    <property type="project" value="InterPro"/>
</dbReference>
<dbReference type="PROSITE" id="PS00137">
    <property type="entry name" value="SUBTILASE_HIS"/>
    <property type="match status" value="1"/>
</dbReference>
<proteinExistence type="predicted"/>
<evidence type="ECO:0000313" key="3">
    <source>
        <dbReference type="EMBL" id="KAF2224000.1"/>
    </source>
</evidence>
<dbReference type="InterPro" id="IPR000209">
    <property type="entry name" value="Peptidase_S8/S53_dom"/>
</dbReference>
<evidence type="ECO:0000259" key="2">
    <source>
        <dbReference type="Pfam" id="PF00082"/>
    </source>
</evidence>
<dbReference type="CDD" id="cd04842">
    <property type="entry name" value="Peptidases_S8_Kp43_protease"/>
    <property type="match status" value="1"/>
</dbReference>
<dbReference type="Gene3D" id="3.40.50.200">
    <property type="entry name" value="Peptidase S8/S53 domain"/>
    <property type="match status" value="1"/>
</dbReference>
<feature type="domain" description="Peptidase S8/S53" evidence="2">
    <location>
        <begin position="283"/>
        <end position="489"/>
    </location>
</feature>
<dbReference type="InterPro" id="IPR022398">
    <property type="entry name" value="Peptidase_S8_His-AS"/>
</dbReference>